<dbReference type="PANTHER" id="PTHR33991">
    <property type="entry name" value="DNA REPAIR PROTEIN RECO"/>
    <property type="match status" value="1"/>
</dbReference>
<reference evidence="5 6" key="1">
    <citation type="journal article" date="2016" name="Nat. Commun.">
        <title>Thousands of microbial genomes shed light on interconnected biogeochemical processes in an aquifer system.</title>
        <authorList>
            <person name="Anantharaman K."/>
            <person name="Brown C.T."/>
            <person name="Hug L.A."/>
            <person name="Sharon I."/>
            <person name="Castelle C.J."/>
            <person name="Probst A.J."/>
            <person name="Thomas B.C."/>
            <person name="Singh A."/>
            <person name="Wilkins M.J."/>
            <person name="Karaoz U."/>
            <person name="Brodie E.L."/>
            <person name="Williams K.H."/>
            <person name="Hubbard S.S."/>
            <person name="Banfield J.F."/>
        </authorList>
    </citation>
    <scope>NUCLEOTIDE SEQUENCE [LARGE SCALE GENOMIC DNA]</scope>
</reference>
<comment type="caution">
    <text evidence="5">The sequence shown here is derived from an EMBL/GenBank/DDBJ whole genome shotgun (WGS) entry which is preliminary data.</text>
</comment>
<organism evidence="5 6">
    <name type="scientific">Candidatus Sungbacteria bacterium RIFCSPHIGHO2_02_FULL_53_17</name>
    <dbReference type="NCBI Taxonomy" id="1802275"/>
    <lineage>
        <taxon>Bacteria</taxon>
        <taxon>Candidatus Sungiibacteriota</taxon>
    </lineage>
</organism>
<dbReference type="EMBL" id="MHQN01000024">
    <property type="protein sequence ID" value="OHA03084.1"/>
    <property type="molecule type" value="Genomic_DNA"/>
</dbReference>
<dbReference type="SUPFAM" id="SSF50249">
    <property type="entry name" value="Nucleic acid-binding proteins"/>
    <property type="match status" value="1"/>
</dbReference>
<dbReference type="InterPro" id="IPR012340">
    <property type="entry name" value="NA-bd_OB-fold"/>
</dbReference>
<sequence length="157" mass="17750">MYSTEGIVLKKLDIGEADTLYGIYTRDYGKIRALAHGIRKEEAKLRGHLEVLSLSGIGFVVGRAGEKLIAANLMRFWPQVRSREHTVRLATEIARDVDTQCFPGEKDESVWELLLATFAALDRDDFSDDEAQSFLTDFRGRLREHLGYGASEEEEIV</sequence>
<dbReference type="AlphaFoldDB" id="A0A1G2KV90"/>
<feature type="domain" description="DNA replication/recombination mediator RecO N-terminal" evidence="4">
    <location>
        <begin position="2"/>
        <end position="57"/>
    </location>
</feature>
<evidence type="ECO:0000259" key="4">
    <source>
        <dbReference type="Pfam" id="PF11967"/>
    </source>
</evidence>
<dbReference type="GO" id="GO:0006302">
    <property type="term" value="P:double-strand break repair"/>
    <property type="evidence" value="ECO:0007669"/>
    <property type="project" value="TreeGrafter"/>
</dbReference>
<evidence type="ECO:0000313" key="5">
    <source>
        <dbReference type="EMBL" id="OHA03084.1"/>
    </source>
</evidence>
<name>A0A1G2KV90_9BACT</name>
<keyword evidence="3" id="KW-0234">DNA repair</keyword>
<dbReference type="InterPro" id="IPR022572">
    <property type="entry name" value="DNA_rep/recomb_RecO_N"/>
</dbReference>
<dbReference type="GO" id="GO:0043590">
    <property type="term" value="C:bacterial nucleoid"/>
    <property type="evidence" value="ECO:0007669"/>
    <property type="project" value="TreeGrafter"/>
</dbReference>
<evidence type="ECO:0000256" key="1">
    <source>
        <dbReference type="ARBA" id="ARBA00022763"/>
    </source>
</evidence>
<keyword evidence="2" id="KW-0233">DNA recombination</keyword>
<dbReference type="InterPro" id="IPR003717">
    <property type="entry name" value="RecO"/>
</dbReference>
<dbReference type="PANTHER" id="PTHR33991:SF1">
    <property type="entry name" value="DNA REPAIR PROTEIN RECO"/>
    <property type="match status" value="1"/>
</dbReference>
<evidence type="ECO:0000256" key="3">
    <source>
        <dbReference type="ARBA" id="ARBA00023204"/>
    </source>
</evidence>
<gene>
    <name evidence="5" type="ORF">A3C92_01960</name>
</gene>
<protein>
    <recommendedName>
        <fullName evidence="4">DNA replication/recombination mediator RecO N-terminal domain-containing protein</fullName>
    </recommendedName>
</protein>
<dbReference type="Gene3D" id="2.40.50.140">
    <property type="entry name" value="Nucleic acid-binding proteins"/>
    <property type="match status" value="1"/>
</dbReference>
<proteinExistence type="predicted"/>
<accession>A0A1G2KV90</accession>
<evidence type="ECO:0000313" key="6">
    <source>
        <dbReference type="Proteomes" id="UP000177177"/>
    </source>
</evidence>
<dbReference type="Proteomes" id="UP000177177">
    <property type="component" value="Unassembled WGS sequence"/>
</dbReference>
<dbReference type="GO" id="GO:0006310">
    <property type="term" value="P:DNA recombination"/>
    <property type="evidence" value="ECO:0007669"/>
    <property type="project" value="UniProtKB-KW"/>
</dbReference>
<dbReference type="Pfam" id="PF11967">
    <property type="entry name" value="RecO_N"/>
    <property type="match status" value="1"/>
</dbReference>
<keyword evidence="1" id="KW-0227">DNA damage</keyword>
<evidence type="ECO:0000256" key="2">
    <source>
        <dbReference type="ARBA" id="ARBA00023172"/>
    </source>
</evidence>